<dbReference type="RefSeq" id="WP_012856256.1">
    <property type="nucleotide sequence ID" value="NC_013512.1"/>
</dbReference>
<dbReference type="OrthoDB" id="5349268at2"/>
<reference evidence="3" key="1">
    <citation type="submission" date="2009-11" db="EMBL/GenBank/DDBJ databases">
        <title>The complete genome of Sulfurospirillum deleyianum DSM 6946.</title>
        <authorList>
            <consortium name="US DOE Joint Genome Institute (JGI-PGF)"/>
            <person name="Lucas S."/>
            <person name="Copeland A."/>
            <person name="Lapidus A."/>
            <person name="Glavina del Rio T."/>
            <person name="Dalin E."/>
            <person name="Tice H."/>
            <person name="Bruce D."/>
            <person name="Goodwin L."/>
            <person name="Pitluck S."/>
            <person name="Kyrpides N."/>
            <person name="Mavromatis K."/>
            <person name="Ivanova N."/>
            <person name="Ovchinnikova G."/>
            <person name="Munk A.C."/>
            <person name="Lu M."/>
            <person name="Brettin T."/>
            <person name="Detter J.C."/>
            <person name="Han C."/>
            <person name="Tapia R."/>
            <person name="Larimer F."/>
            <person name="Land M."/>
            <person name="Hauser L."/>
            <person name="Markowitz V."/>
            <person name="Cheng J.F."/>
            <person name="Hugenholtz P."/>
            <person name="Woyke T."/>
            <person name="Wu D."/>
            <person name="Aumann P."/>
            <person name="Schneider S."/>
            <person name="Lang E."/>
            <person name="Spring S."/>
            <person name="Klenk H.P."/>
            <person name="Eisen J.A."/>
        </authorList>
    </citation>
    <scope>NUCLEOTIDE SEQUENCE [LARGE SCALE GENOMIC DNA]</scope>
    <source>
        <strain evidence="3">ATCC 51133 / DSM 6946 / 5175</strain>
    </source>
</reference>
<organism evidence="2 3">
    <name type="scientific">Sulfurospirillum deleyianum (strain ATCC 51133 / DSM 6946 / 5175)</name>
    <dbReference type="NCBI Taxonomy" id="525898"/>
    <lineage>
        <taxon>Bacteria</taxon>
        <taxon>Pseudomonadati</taxon>
        <taxon>Campylobacterota</taxon>
        <taxon>Epsilonproteobacteria</taxon>
        <taxon>Campylobacterales</taxon>
        <taxon>Sulfurospirillaceae</taxon>
        <taxon>Sulfurospirillum</taxon>
    </lineage>
</organism>
<gene>
    <name evidence="2" type="ordered locus">Sdel_0453</name>
</gene>
<evidence type="ECO:0000313" key="2">
    <source>
        <dbReference type="EMBL" id="ACZ11490.1"/>
    </source>
</evidence>
<dbReference type="Proteomes" id="UP000002222">
    <property type="component" value="Chromosome"/>
</dbReference>
<reference evidence="2 3" key="2">
    <citation type="journal article" date="2010" name="Stand. Genomic Sci.">
        <title>Complete genome sequence of Sulfurospirillum deleyianum type strain (5175).</title>
        <authorList>
            <person name="Sikorski J."/>
            <person name="Lapidus A."/>
            <person name="Copeland A."/>
            <person name="Glavina Del Rio T."/>
            <person name="Nolan M."/>
            <person name="Lucas S."/>
            <person name="Chen F."/>
            <person name="Tice H."/>
            <person name="Cheng J.F."/>
            <person name="Saunders E."/>
            <person name="Bruce D."/>
            <person name="Goodwin L."/>
            <person name="Pitluck S."/>
            <person name="Ovchinnikova G."/>
            <person name="Pati A."/>
            <person name="Ivanova N."/>
            <person name="Mavromatis K."/>
            <person name="Chen A."/>
            <person name="Palaniappan K."/>
            <person name="Chain P."/>
            <person name="Land M."/>
            <person name="Hauser L."/>
            <person name="Chang Y.J."/>
            <person name="Jeffries C.D."/>
            <person name="Brettin T."/>
            <person name="Detter J.C."/>
            <person name="Han C."/>
            <person name="Rohde M."/>
            <person name="Lang E."/>
            <person name="Spring S."/>
            <person name="Goker M."/>
            <person name="Bristow J."/>
            <person name="Eisen J.A."/>
            <person name="Markowitz V."/>
            <person name="Hugenholtz P."/>
            <person name="Kyrpides N.C."/>
            <person name="Klenk H.P."/>
        </authorList>
    </citation>
    <scope>NUCLEOTIDE SEQUENCE [LARGE SCALE GENOMIC DNA]</scope>
    <source>
        <strain evidence="3">ATCC 51133 / DSM 6946 / 5175</strain>
    </source>
</reference>
<dbReference type="HOGENOM" id="CLU_140176_21_0_7"/>
<evidence type="ECO:0000313" key="3">
    <source>
        <dbReference type="Proteomes" id="UP000002222"/>
    </source>
</evidence>
<dbReference type="InterPro" id="IPR009061">
    <property type="entry name" value="DNA-bd_dom_put_sf"/>
</dbReference>
<dbReference type="Pfam" id="PF12728">
    <property type="entry name" value="HTH_17"/>
    <property type="match status" value="1"/>
</dbReference>
<evidence type="ECO:0000259" key="1">
    <source>
        <dbReference type="Pfam" id="PF12728"/>
    </source>
</evidence>
<keyword evidence="3" id="KW-1185">Reference proteome</keyword>
<dbReference type="SUPFAM" id="SSF46955">
    <property type="entry name" value="Putative DNA-binding domain"/>
    <property type="match status" value="1"/>
</dbReference>
<dbReference type="InterPro" id="IPR041657">
    <property type="entry name" value="HTH_17"/>
</dbReference>
<sequence length="59" mass="6892">MTQTQNENMRIKQVAETYPVSRASIWRYVKDGKIKAYKITDGVTIFKRSELESFFNGES</sequence>
<protein>
    <submittedName>
        <fullName evidence="2">Prophage CP4-57 regulatory</fullName>
    </submittedName>
</protein>
<proteinExistence type="predicted"/>
<name>D1AZM3_SULD5</name>
<dbReference type="STRING" id="525898.Sdel_0453"/>
<dbReference type="EMBL" id="CP001816">
    <property type="protein sequence ID" value="ACZ11490.1"/>
    <property type="molecule type" value="Genomic_DNA"/>
</dbReference>
<dbReference type="AlphaFoldDB" id="D1AZM3"/>
<feature type="domain" description="Helix-turn-helix" evidence="1">
    <location>
        <begin position="9"/>
        <end position="57"/>
    </location>
</feature>
<dbReference type="KEGG" id="sdl:Sdel_0453"/>
<accession>D1AZM3</accession>